<sequence>MAKLVMVVGGSRSGKSSFAEKLAFDYEKANENTSENTTVYYIATGKIFDEEFAKRVKQHTVRRPKHWITIEEPIFISEVLQGEGAPKHRIQSEGTPLYLIDGVGTWVANLMYQSELQPELVTGVFHWDEGIEQRCINEIERFIDGCANASGTIILVADEVGMDVVPEHKEARVFRDLNGLANQKLAKQADEVHLVVCGIPVQIK</sequence>
<dbReference type="GO" id="GO:0005524">
    <property type="term" value="F:ATP binding"/>
    <property type="evidence" value="ECO:0007669"/>
    <property type="project" value="UniProtKB-KW"/>
</dbReference>
<dbReference type="PANTHER" id="PTHR34848">
    <property type="match status" value="1"/>
</dbReference>
<dbReference type="SUPFAM" id="SSF52540">
    <property type="entry name" value="P-loop containing nucleoside triphosphate hydrolases"/>
    <property type="match status" value="1"/>
</dbReference>
<evidence type="ECO:0000256" key="2">
    <source>
        <dbReference type="ARBA" id="ARBA00000711"/>
    </source>
</evidence>
<evidence type="ECO:0000256" key="6">
    <source>
        <dbReference type="ARBA" id="ARBA00005159"/>
    </source>
</evidence>
<feature type="active site" description="GMP-histidine intermediate" evidence="18">
    <location>
        <position position="59"/>
    </location>
</feature>
<dbReference type="Pfam" id="PF02283">
    <property type="entry name" value="CobU"/>
    <property type="match status" value="1"/>
</dbReference>
<dbReference type="Gene3D" id="3.40.50.300">
    <property type="entry name" value="P-loop containing nucleotide triphosphate hydrolases"/>
    <property type="match status" value="1"/>
</dbReference>
<dbReference type="NCBIfam" id="NF004469">
    <property type="entry name" value="PRK05800.1"/>
    <property type="match status" value="1"/>
</dbReference>
<dbReference type="OrthoDB" id="9799422at2"/>
<evidence type="ECO:0000256" key="13">
    <source>
        <dbReference type="ARBA" id="ARBA00022777"/>
    </source>
</evidence>
<feature type="binding site" evidence="19">
    <location>
        <begin position="9"/>
        <end position="16"/>
    </location>
    <ligand>
        <name>GTP</name>
        <dbReference type="ChEBI" id="CHEBI:37565"/>
    </ligand>
</feature>
<evidence type="ECO:0000256" key="10">
    <source>
        <dbReference type="ARBA" id="ARBA00022573"/>
    </source>
</evidence>
<evidence type="ECO:0000256" key="12">
    <source>
        <dbReference type="ARBA" id="ARBA00022741"/>
    </source>
</evidence>
<keyword evidence="21" id="KW-1185">Reference proteome</keyword>
<comment type="catalytic activity">
    <reaction evidence="1">
        <text>adenosylcob(III)inamide + ATP = adenosylcob(III)inamide phosphate + ADP + H(+)</text>
        <dbReference type="Rhea" id="RHEA:15769"/>
        <dbReference type="ChEBI" id="CHEBI:2480"/>
        <dbReference type="ChEBI" id="CHEBI:15378"/>
        <dbReference type="ChEBI" id="CHEBI:30616"/>
        <dbReference type="ChEBI" id="CHEBI:58502"/>
        <dbReference type="ChEBI" id="CHEBI:456216"/>
        <dbReference type="EC" id="2.7.1.156"/>
    </reaction>
</comment>
<comment type="pathway">
    <text evidence="5">Cofactor biosynthesis; adenosylcobalamin biosynthesis; adenosylcobalamin from cob(II)yrinate a,c-diamide: step 6/7.</text>
</comment>
<dbReference type="InterPro" id="IPR027417">
    <property type="entry name" value="P-loop_NTPase"/>
</dbReference>
<dbReference type="Proteomes" id="UP000094296">
    <property type="component" value="Unassembled WGS sequence"/>
</dbReference>
<accession>A0A1E5G4P8</accession>
<evidence type="ECO:0000256" key="15">
    <source>
        <dbReference type="ARBA" id="ARBA00023134"/>
    </source>
</evidence>
<evidence type="ECO:0000256" key="4">
    <source>
        <dbReference type="ARBA" id="ARBA00003889"/>
    </source>
</evidence>
<comment type="catalytic activity">
    <reaction evidence="3">
        <text>adenosylcob(III)inamide + GTP = adenosylcob(III)inamide phosphate + GDP + H(+)</text>
        <dbReference type="Rhea" id="RHEA:15765"/>
        <dbReference type="ChEBI" id="CHEBI:2480"/>
        <dbReference type="ChEBI" id="CHEBI:15378"/>
        <dbReference type="ChEBI" id="CHEBI:37565"/>
        <dbReference type="ChEBI" id="CHEBI:58189"/>
        <dbReference type="ChEBI" id="CHEBI:58502"/>
        <dbReference type="EC" id="2.7.1.156"/>
    </reaction>
</comment>
<evidence type="ECO:0000256" key="17">
    <source>
        <dbReference type="ARBA" id="ARBA00030571"/>
    </source>
</evidence>
<dbReference type="UniPathway" id="UPA00148">
    <property type="reaction ID" value="UER00236"/>
</dbReference>
<comment type="similarity">
    <text evidence="7">Belongs to the CobU/CobP family.</text>
</comment>
<proteinExistence type="inferred from homology"/>
<dbReference type="EC" id="2.7.1.156" evidence="8"/>
<evidence type="ECO:0000313" key="21">
    <source>
        <dbReference type="Proteomes" id="UP000094296"/>
    </source>
</evidence>
<dbReference type="CDD" id="cd00544">
    <property type="entry name" value="CobU"/>
    <property type="match status" value="1"/>
</dbReference>
<evidence type="ECO:0000256" key="7">
    <source>
        <dbReference type="ARBA" id="ARBA00007490"/>
    </source>
</evidence>
<evidence type="ECO:0000256" key="19">
    <source>
        <dbReference type="PIRSR" id="PIRSR006135-2"/>
    </source>
</evidence>
<evidence type="ECO:0000256" key="3">
    <source>
        <dbReference type="ARBA" id="ARBA00001522"/>
    </source>
</evidence>
<comment type="function">
    <text evidence="4">Catalyzes ATP-dependent phosphorylation of adenosylcobinamide and addition of GMP to adenosylcobinamide phosphate.</text>
</comment>
<evidence type="ECO:0000256" key="16">
    <source>
        <dbReference type="ARBA" id="ARBA00029570"/>
    </source>
</evidence>
<dbReference type="RefSeq" id="WP_069642387.1">
    <property type="nucleotide sequence ID" value="NZ_MIJE01000002.1"/>
</dbReference>
<dbReference type="GO" id="GO:0009236">
    <property type="term" value="P:cobalamin biosynthetic process"/>
    <property type="evidence" value="ECO:0007669"/>
    <property type="project" value="UniProtKB-UniPathway"/>
</dbReference>
<dbReference type="GO" id="GO:0008820">
    <property type="term" value="F:cobinamide phosphate guanylyltransferase activity"/>
    <property type="evidence" value="ECO:0007669"/>
    <property type="project" value="UniProtKB-EC"/>
</dbReference>
<comment type="catalytic activity">
    <reaction evidence="2">
        <text>adenosylcob(III)inamide phosphate + GTP + H(+) = adenosylcob(III)inamide-GDP + diphosphate</text>
        <dbReference type="Rhea" id="RHEA:22712"/>
        <dbReference type="ChEBI" id="CHEBI:15378"/>
        <dbReference type="ChEBI" id="CHEBI:33019"/>
        <dbReference type="ChEBI" id="CHEBI:37565"/>
        <dbReference type="ChEBI" id="CHEBI:58502"/>
        <dbReference type="ChEBI" id="CHEBI:60487"/>
        <dbReference type="EC" id="2.7.7.62"/>
    </reaction>
</comment>
<dbReference type="PIRSF" id="PIRSF006135">
    <property type="entry name" value="CobU"/>
    <property type="match status" value="1"/>
</dbReference>
<name>A0A1E5G4P8_9FIRM</name>
<keyword evidence="14" id="KW-0067">ATP-binding</keyword>
<evidence type="ECO:0000256" key="11">
    <source>
        <dbReference type="ARBA" id="ARBA00022679"/>
    </source>
</evidence>
<dbReference type="AlphaFoldDB" id="A0A1E5G4P8"/>
<evidence type="ECO:0000256" key="18">
    <source>
        <dbReference type="PIRSR" id="PIRSR006135-1"/>
    </source>
</evidence>
<evidence type="ECO:0000256" key="1">
    <source>
        <dbReference type="ARBA" id="ARBA00000312"/>
    </source>
</evidence>
<keyword evidence="13" id="KW-0418">Kinase</keyword>
<gene>
    <name evidence="20" type="ORF">BHF68_13060</name>
</gene>
<dbReference type="InterPro" id="IPR003203">
    <property type="entry name" value="CobU/CobP"/>
</dbReference>
<keyword evidence="10" id="KW-0169">Cobalamin biosynthesis</keyword>
<keyword evidence="15 19" id="KW-0342">GTP-binding</keyword>
<dbReference type="EMBL" id="MIJE01000002">
    <property type="protein sequence ID" value="OEF97990.1"/>
    <property type="molecule type" value="Genomic_DNA"/>
</dbReference>
<comment type="pathway">
    <text evidence="6">Cofactor biosynthesis; adenosylcobalamin biosynthesis; adenosylcobalamin from cob(II)yrinate a,c-diamide: step 5/7.</text>
</comment>
<comment type="caution">
    <text evidence="20">The sequence shown here is derived from an EMBL/GenBank/DDBJ whole genome shotgun (WGS) entry which is preliminary data.</text>
</comment>
<keyword evidence="11" id="KW-0808">Transferase</keyword>
<organism evidence="20 21">
    <name type="scientific">Desulfuribacillus alkaliarsenatis</name>
    <dbReference type="NCBI Taxonomy" id="766136"/>
    <lineage>
        <taxon>Bacteria</taxon>
        <taxon>Bacillati</taxon>
        <taxon>Bacillota</taxon>
        <taxon>Desulfuribacillia</taxon>
        <taxon>Desulfuribacillales</taxon>
        <taxon>Desulfuribacillaceae</taxon>
        <taxon>Desulfuribacillus</taxon>
    </lineage>
</organism>
<reference evidence="20 21" key="1">
    <citation type="submission" date="2016-09" db="EMBL/GenBank/DDBJ databases">
        <title>Draft genome sequence for the type strain of Desulfuribacillus alkaliarsenatis AHT28, an obligately anaerobic, sulfidogenic bacterium isolated from Russian soda lake sediments.</title>
        <authorList>
            <person name="Abin C.A."/>
            <person name="Hollibaugh J.T."/>
        </authorList>
    </citation>
    <scope>NUCLEOTIDE SEQUENCE [LARGE SCALE GENOMIC DNA]</scope>
    <source>
        <strain evidence="20 21">AHT28</strain>
    </source>
</reference>
<feature type="binding site" evidence="19">
    <location>
        <position position="71"/>
    </location>
    <ligand>
        <name>GTP</name>
        <dbReference type="ChEBI" id="CHEBI:37565"/>
    </ligand>
</feature>
<feature type="binding site" evidence="19">
    <location>
        <position position="101"/>
    </location>
    <ligand>
        <name>GTP</name>
        <dbReference type="ChEBI" id="CHEBI:37565"/>
    </ligand>
</feature>
<dbReference type="GO" id="GO:0043752">
    <property type="term" value="F:adenosylcobinamide kinase activity"/>
    <property type="evidence" value="ECO:0007669"/>
    <property type="project" value="UniProtKB-EC"/>
</dbReference>
<keyword evidence="12 19" id="KW-0547">Nucleotide-binding</keyword>
<protein>
    <recommendedName>
        <fullName evidence="16">Adenosylcobinamide kinase</fullName>
        <ecNumber evidence="8">2.7.1.156</ecNumber>
        <ecNumber evidence="9">2.7.7.62</ecNumber>
    </recommendedName>
    <alternativeName>
        <fullName evidence="17">Adenosylcobinamide-phosphate guanylyltransferase</fullName>
    </alternativeName>
</protein>
<evidence type="ECO:0000256" key="5">
    <source>
        <dbReference type="ARBA" id="ARBA00004692"/>
    </source>
</evidence>
<evidence type="ECO:0000256" key="9">
    <source>
        <dbReference type="ARBA" id="ARBA00012523"/>
    </source>
</evidence>
<dbReference type="PANTHER" id="PTHR34848:SF1">
    <property type="entry name" value="BIFUNCTIONAL ADENOSYLCOBALAMIN BIOSYNTHESIS PROTEIN COBU"/>
    <property type="match status" value="1"/>
</dbReference>
<evidence type="ECO:0000256" key="8">
    <source>
        <dbReference type="ARBA" id="ARBA00012016"/>
    </source>
</evidence>
<evidence type="ECO:0000313" key="20">
    <source>
        <dbReference type="EMBL" id="OEF97990.1"/>
    </source>
</evidence>
<dbReference type="STRING" id="766136.BHF68_13060"/>
<dbReference type="GO" id="GO:0005525">
    <property type="term" value="F:GTP binding"/>
    <property type="evidence" value="ECO:0007669"/>
    <property type="project" value="UniProtKB-KW"/>
</dbReference>
<feature type="binding site" evidence="19">
    <location>
        <begin position="43"/>
        <end position="45"/>
    </location>
    <ligand>
        <name>GTP</name>
        <dbReference type="ChEBI" id="CHEBI:37565"/>
    </ligand>
</feature>
<evidence type="ECO:0000256" key="14">
    <source>
        <dbReference type="ARBA" id="ARBA00022840"/>
    </source>
</evidence>
<dbReference type="EC" id="2.7.7.62" evidence="9"/>